<sequence length="111" mass="12620">MGQTISKYSIDGLKVRHPKYDYDGNFKLNVLNRGHKASYLETALQFDISDPGTIATWQRNLDTEGVDTLFTRRGRAKHVTTNNNKQAEKSELSELERYGGWEHGSDNGLFV</sequence>
<name>A0AAD0L4Y7_9LACO</name>
<dbReference type="Proteomes" id="UP000250143">
    <property type="component" value="Chromosome"/>
</dbReference>
<evidence type="ECO:0000313" key="5">
    <source>
        <dbReference type="Proteomes" id="UP000250153"/>
    </source>
</evidence>
<dbReference type="EMBL" id="CP023565">
    <property type="protein sequence ID" value="AWZ39385.1"/>
    <property type="molecule type" value="Genomic_DNA"/>
</dbReference>
<evidence type="ECO:0000313" key="2">
    <source>
        <dbReference type="EMBL" id="AWZ39385.1"/>
    </source>
</evidence>
<gene>
    <name evidence="3" type="ORF">CPQ89_00635</name>
    <name evidence="2" type="ORF">CPS94_10880</name>
</gene>
<reference evidence="4 5" key="1">
    <citation type="submission" date="2017-09" db="EMBL/GenBank/DDBJ databases">
        <title>Predominant Lactobacillus spp. isolated from feces of mice subjected to short-term calorie restriction.</title>
        <authorList>
            <person name="Zhang C."/>
            <person name="Zhao L."/>
            <person name="Pan F."/>
        </authorList>
    </citation>
    <scope>NUCLEOTIDE SEQUENCE [LARGE SCALE GENOMIC DNA]</scope>
    <source>
        <strain evidence="3 4">CR141</strain>
        <strain evidence="2 5">CR147</strain>
    </source>
</reference>
<dbReference type="AlphaFoldDB" id="A0AAD0L4Y7"/>
<protein>
    <recommendedName>
        <fullName evidence="1">Insertion element IS150 protein InsJ-like helix-turn-helix domain-containing protein</fullName>
    </recommendedName>
</protein>
<organism evidence="2 5">
    <name type="scientific">Ligilactobacillus murinus</name>
    <dbReference type="NCBI Taxonomy" id="1622"/>
    <lineage>
        <taxon>Bacteria</taxon>
        <taxon>Bacillati</taxon>
        <taxon>Bacillota</taxon>
        <taxon>Bacilli</taxon>
        <taxon>Lactobacillales</taxon>
        <taxon>Lactobacillaceae</taxon>
        <taxon>Ligilactobacillus</taxon>
    </lineage>
</organism>
<dbReference type="SUPFAM" id="SSF48295">
    <property type="entry name" value="TrpR-like"/>
    <property type="match status" value="1"/>
</dbReference>
<evidence type="ECO:0000259" key="1">
    <source>
        <dbReference type="Pfam" id="PF13518"/>
    </source>
</evidence>
<proteinExistence type="predicted"/>
<dbReference type="GeneID" id="48467658"/>
<accession>A0AAD0L4Y7</accession>
<dbReference type="InterPro" id="IPR010921">
    <property type="entry name" value="Trp_repressor/repl_initiator"/>
</dbReference>
<evidence type="ECO:0000313" key="3">
    <source>
        <dbReference type="EMBL" id="AWZ39643.1"/>
    </source>
</evidence>
<dbReference type="InterPro" id="IPR055247">
    <property type="entry name" value="InsJ-like_HTH"/>
</dbReference>
<dbReference type="RefSeq" id="WP_112193263.1">
    <property type="nucleotide sequence ID" value="NZ_CP023565.1"/>
</dbReference>
<dbReference type="GO" id="GO:0043565">
    <property type="term" value="F:sequence-specific DNA binding"/>
    <property type="evidence" value="ECO:0007669"/>
    <property type="project" value="InterPro"/>
</dbReference>
<dbReference type="Pfam" id="PF13518">
    <property type="entry name" value="HTH_28"/>
    <property type="match status" value="1"/>
</dbReference>
<dbReference type="EMBL" id="CP023566">
    <property type="protein sequence ID" value="AWZ39643.1"/>
    <property type="molecule type" value="Genomic_DNA"/>
</dbReference>
<dbReference type="KEGG" id="lmur:CPS94_10880"/>
<feature type="domain" description="Insertion element IS150 protein InsJ-like helix-turn-helix" evidence="1">
    <location>
        <begin position="36"/>
        <end position="77"/>
    </location>
</feature>
<dbReference type="Proteomes" id="UP000250153">
    <property type="component" value="Chromosome"/>
</dbReference>
<evidence type="ECO:0000313" key="4">
    <source>
        <dbReference type="Proteomes" id="UP000250143"/>
    </source>
</evidence>
<keyword evidence="4" id="KW-1185">Reference proteome</keyword>